<accession>A0ABY6PMU7</accession>
<evidence type="ECO:0000256" key="3">
    <source>
        <dbReference type="ARBA" id="ARBA00023163"/>
    </source>
</evidence>
<dbReference type="PANTHER" id="PTHR46796">
    <property type="entry name" value="HTH-TYPE TRANSCRIPTIONAL ACTIVATOR RHAS-RELATED"/>
    <property type="match status" value="1"/>
</dbReference>
<dbReference type="SUPFAM" id="SSF46689">
    <property type="entry name" value="Homeodomain-like"/>
    <property type="match status" value="1"/>
</dbReference>
<proteinExistence type="predicted"/>
<dbReference type="InterPro" id="IPR020449">
    <property type="entry name" value="Tscrpt_reg_AraC-type_HTH"/>
</dbReference>
<dbReference type="InterPro" id="IPR009057">
    <property type="entry name" value="Homeodomain-like_sf"/>
</dbReference>
<dbReference type="SMART" id="SM00342">
    <property type="entry name" value="HTH_ARAC"/>
    <property type="match status" value="1"/>
</dbReference>
<evidence type="ECO:0000256" key="2">
    <source>
        <dbReference type="ARBA" id="ARBA00023125"/>
    </source>
</evidence>
<keyword evidence="2" id="KW-0238">DNA-binding</keyword>
<organism evidence="5 6">
    <name type="scientific">Streptomyces drozdowiczii</name>
    <dbReference type="NCBI Taxonomy" id="202862"/>
    <lineage>
        <taxon>Bacteria</taxon>
        <taxon>Bacillati</taxon>
        <taxon>Actinomycetota</taxon>
        <taxon>Actinomycetes</taxon>
        <taxon>Kitasatosporales</taxon>
        <taxon>Streptomycetaceae</taxon>
        <taxon>Streptomyces</taxon>
    </lineage>
</organism>
<feature type="domain" description="HTH araC/xylS-type" evidence="4">
    <location>
        <begin position="224"/>
        <end position="325"/>
    </location>
</feature>
<dbReference type="InterPro" id="IPR050204">
    <property type="entry name" value="AraC_XylS_family_regulators"/>
</dbReference>
<name>A0ABY6PMU7_9ACTN</name>
<dbReference type="InterPro" id="IPR018060">
    <property type="entry name" value="HTH_AraC"/>
</dbReference>
<keyword evidence="6" id="KW-1185">Reference proteome</keyword>
<keyword evidence="1" id="KW-0805">Transcription regulation</keyword>
<evidence type="ECO:0000313" key="6">
    <source>
        <dbReference type="Proteomes" id="UP001164963"/>
    </source>
</evidence>
<evidence type="ECO:0000313" key="5">
    <source>
        <dbReference type="EMBL" id="UZK53527.1"/>
    </source>
</evidence>
<dbReference type="Proteomes" id="UP001164963">
    <property type="component" value="Chromosome"/>
</dbReference>
<dbReference type="Pfam" id="PF14525">
    <property type="entry name" value="AraC_binding_2"/>
    <property type="match status" value="1"/>
</dbReference>
<dbReference type="InterPro" id="IPR035418">
    <property type="entry name" value="AraC-bd_2"/>
</dbReference>
<dbReference type="PANTHER" id="PTHR46796:SF6">
    <property type="entry name" value="ARAC SUBFAMILY"/>
    <property type="match status" value="1"/>
</dbReference>
<dbReference type="Pfam" id="PF12833">
    <property type="entry name" value="HTH_18"/>
    <property type="match status" value="1"/>
</dbReference>
<protein>
    <submittedName>
        <fullName evidence="5">Helix-turn-helix domain-containing protein</fullName>
    </submittedName>
</protein>
<reference evidence="5" key="1">
    <citation type="journal article" date="2022" name="Front. Microbiol.">
        <title>Mirubactin C rescues the lethal effect of cell wall biosynthesis mutations in Bacillus subtilis.</title>
        <authorList>
            <person name="Kepplinger B."/>
            <person name="Wen X."/>
            <person name="Tyler A.R."/>
            <person name="Kim B.Y."/>
            <person name="Brown J."/>
            <person name="Banks P."/>
            <person name="Dashti Y."/>
            <person name="Mackenzie E.S."/>
            <person name="Wills C."/>
            <person name="Kawai Y."/>
            <person name="Waldron K.J."/>
            <person name="Allenby N.E.E."/>
            <person name="Wu L.J."/>
            <person name="Hall M.J."/>
            <person name="Errington J."/>
        </authorList>
    </citation>
    <scope>NUCLEOTIDE SEQUENCE</scope>
    <source>
        <strain evidence="5">MDA8-470</strain>
    </source>
</reference>
<sequence length="339" mass="36636">MTGVPTVWQEMAAAEMAPDNRFEWFEQVVSDVLLPTEFRAADPGAFDAQGGMLALGTVQLARFSYGPLRSRRTPELIRRGDPEQYQLALVTRGSAWFAQQGGEAELGVGGMALWDTSRPYESGSGTDGRDVEVIVLQIPKDRMPLPSQRMNRVLARSVPGDAGMGAILAGFLTNLAATGADCSPEQLGVLGEMAVDMAASCLADRIGASPVRAPAELRTHVLLRRVNAFIDHHIGDPGLSPGLIAARHHLSLRSLHALFRDQPESVAATIRRRRLDGCRTDLARPELRRQPIGVVAARWGFPDATVFSRAFRAAYGMAPRDYRAAALGRASGELRVSGT</sequence>
<dbReference type="RefSeq" id="WP_265539459.1">
    <property type="nucleotide sequence ID" value="NZ_CP098740.1"/>
</dbReference>
<evidence type="ECO:0000259" key="4">
    <source>
        <dbReference type="PROSITE" id="PS01124"/>
    </source>
</evidence>
<dbReference type="EMBL" id="CP098740">
    <property type="protein sequence ID" value="UZK53527.1"/>
    <property type="molecule type" value="Genomic_DNA"/>
</dbReference>
<dbReference type="Gene3D" id="1.10.10.60">
    <property type="entry name" value="Homeodomain-like"/>
    <property type="match status" value="1"/>
</dbReference>
<gene>
    <name evidence="5" type="ORF">NEH16_04670</name>
</gene>
<dbReference type="PRINTS" id="PR00032">
    <property type="entry name" value="HTHARAC"/>
</dbReference>
<dbReference type="PROSITE" id="PS01124">
    <property type="entry name" value="HTH_ARAC_FAMILY_2"/>
    <property type="match status" value="1"/>
</dbReference>
<evidence type="ECO:0000256" key="1">
    <source>
        <dbReference type="ARBA" id="ARBA00023015"/>
    </source>
</evidence>
<keyword evidence="3" id="KW-0804">Transcription</keyword>